<keyword evidence="1" id="KW-0812">Transmembrane</keyword>
<feature type="transmembrane region" description="Helical" evidence="1">
    <location>
        <begin position="44"/>
        <end position="65"/>
    </location>
</feature>
<keyword evidence="3" id="KW-1185">Reference proteome</keyword>
<gene>
    <name evidence="2" type="ORF">GCM10011571_34910</name>
</gene>
<protein>
    <submittedName>
        <fullName evidence="2">Uncharacterized protein</fullName>
    </submittedName>
</protein>
<reference evidence="2" key="2">
    <citation type="submission" date="2020-09" db="EMBL/GenBank/DDBJ databases">
        <authorList>
            <person name="Sun Q."/>
            <person name="Zhou Y."/>
        </authorList>
    </citation>
    <scope>NUCLEOTIDE SEQUENCE</scope>
    <source>
        <strain evidence="2">CGMCC 1.15179</strain>
    </source>
</reference>
<dbReference type="AlphaFoldDB" id="A0A8J2YC36"/>
<reference evidence="2" key="1">
    <citation type="journal article" date="2014" name="Int. J. Syst. Evol. Microbiol.">
        <title>Complete genome sequence of Corynebacterium casei LMG S-19264T (=DSM 44701T), isolated from a smear-ripened cheese.</title>
        <authorList>
            <consortium name="US DOE Joint Genome Institute (JGI-PGF)"/>
            <person name="Walter F."/>
            <person name="Albersmeier A."/>
            <person name="Kalinowski J."/>
            <person name="Ruckert C."/>
        </authorList>
    </citation>
    <scope>NUCLEOTIDE SEQUENCE</scope>
    <source>
        <strain evidence="2">CGMCC 1.15179</strain>
    </source>
</reference>
<keyword evidence="1" id="KW-1133">Transmembrane helix</keyword>
<evidence type="ECO:0000313" key="3">
    <source>
        <dbReference type="Proteomes" id="UP000625210"/>
    </source>
</evidence>
<dbReference type="EMBL" id="BMHQ01000024">
    <property type="protein sequence ID" value="GGE29742.1"/>
    <property type="molecule type" value="Genomic_DNA"/>
</dbReference>
<dbReference type="Proteomes" id="UP000625210">
    <property type="component" value="Unassembled WGS sequence"/>
</dbReference>
<evidence type="ECO:0000313" key="2">
    <source>
        <dbReference type="EMBL" id="GGE29742.1"/>
    </source>
</evidence>
<proteinExistence type="predicted"/>
<keyword evidence="1" id="KW-0472">Membrane</keyword>
<accession>A0A8J2YC36</accession>
<evidence type="ECO:0000256" key="1">
    <source>
        <dbReference type="SAM" id="Phobius"/>
    </source>
</evidence>
<organism evidence="2 3">
    <name type="scientific">Marinithermofilum abyssi</name>
    <dbReference type="NCBI Taxonomy" id="1571185"/>
    <lineage>
        <taxon>Bacteria</taxon>
        <taxon>Bacillati</taxon>
        <taxon>Bacillota</taxon>
        <taxon>Bacilli</taxon>
        <taxon>Bacillales</taxon>
        <taxon>Thermoactinomycetaceae</taxon>
        <taxon>Marinithermofilum</taxon>
    </lineage>
</organism>
<dbReference type="RefSeq" id="WP_188649152.1">
    <property type="nucleotide sequence ID" value="NZ_BMHQ01000024.1"/>
</dbReference>
<feature type="transmembrane region" description="Helical" evidence="1">
    <location>
        <begin position="14"/>
        <end position="32"/>
    </location>
</feature>
<comment type="caution">
    <text evidence="2">The sequence shown here is derived from an EMBL/GenBank/DDBJ whole genome shotgun (WGS) entry which is preliminary data.</text>
</comment>
<name>A0A8J2YC36_9BACL</name>
<feature type="transmembrane region" description="Helical" evidence="1">
    <location>
        <begin position="85"/>
        <end position="109"/>
    </location>
</feature>
<sequence>MEVQTKKSRTTESLLGLLGCFLGIVGLSIHSVSTLMHAGDAREWGMVFLHWLMIAYLIFAVSMSTPEQIQWDHKQSATALLVGGVASLLFSWFMAIAGVLMLAGGLLALRRDPIQEKQQS</sequence>